<dbReference type="GO" id="GO:0005509">
    <property type="term" value="F:calcium ion binding"/>
    <property type="evidence" value="ECO:0007669"/>
    <property type="project" value="InterPro"/>
</dbReference>
<keyword evidence="2" id="KW-0677">Repeat</keyword>
<dbReference type="InterPro" id="IPR018247">
    <property type="entry name" value="EF_Hand_1_Ca_BS"/>
</dbReference>
<proteinExistence type="predicted"/>
<keyword evidence="3" id="KW-0732">Signal</keyword>
<dbReference type="PANTHER" id="PTHR10827">
    <property type="entry name" value="RETICULOCALBIN"/>
    <property type="match status" value="1"/>
</dbReference>
<feature type="domain" description="EF-hand" evidence="4">
    <location>
        <begin position="178"/>
        <end position="213"/>
    </location>
</feature>
<dbReference type="KEGG" id="smaz:LH19_10430"/>
<evidence type="ECO:0000313" key="6">
    <source>
        <dbReference type="Proteomes" id="UP000076088"/>
    </source>
</evidence>
<gene>
    <name evidence="5" type="ORF">ATM17_09405</name>
</gene>
<dbReference type="InterPro" id="IPR011992">
    <property type="entry name" value="EF-hand-dom_pair"/>
</dbReference>
<dbReference type="PROSITE" id="PS00018">
    <property type="entry name" value="EF_HAND_1"/>
    <property type="match status" value="1"/>
</dbReference>
<dbReference type="EMBL" id="CP013344">
    <property type="protein sequence ID" value="AMU89252.1"/>
    <property type="molecule type" value="Genomic_DNA"/>
</dbReference>
<organism evidence="5 6">
    <name type="scientific">Sphingopyxis macrogoltabida</name>
    <name type="common">Sphingomonas macrogoltabidus</name>
    <dbReference type="NCBI Taxonomy" id="33050"/>
    <lineage>
        <taxon>Bacteria</taxon>
        <taxon>Pseudomonadati</taxon>
        <taxon>Pseudomonadota</taxon>
        <taxon>Alphaproteobacteria</taxon>
        <taxon>Sphingomonadales</taxon>
        <taxon>Sphingomonadaceae</taxon>
        <taxon>Sphingopyxis</taxon>
    </lineage>
</organism>
<keyword evidence="6" id="KW-1185">Reference proteome</keyword>
<sequence length="501" mass="53381">MRVKGKRALAAGAAAMATAVVVAAVAKASQENGLAEIAEPLAEGLNPGAHVEQYIAQVVSRLRAIDRDGDGLDRADIDFQRLQGETQERARNIQQILSYDYDGDFRVTRAEIERGAGRDADQRSREAEAMMGLYDADGDGVVTLREAADRERGGRRDRSFDGFLALDPDGDGKLTAVELIARAEQLFKRFDSDGDGTLSKEEYAQIADRVQQIRTARNAPICNLAVLPPDAQLLVFGAYDGQAISSAVIGGQDSETNLIDVTIEPGSRPLYLILTSYESMIWRLRGATGRVHQVVASSLKAAPGGTSASGVTGVSPDKVQIAPAGCPNYFSELGEPDAQRSLASIRSSLQREPDAVFATYSPQGISLPSGQIASARETDAAVPKGFDAATWADAVRYWPAGLVKVEPGQVVSKSKVEKYLVLPSQMGISQLVGSGAVKREKGDVFRVLRPIAHMPPSMGGAHSMTLIFSKGVPVAPGDQGHSCIVNENSGESRGTRCRSSQ</sequence>
<dbReference type="PROSITE" id="PS50222">
    <property type="entry name" value="EF_HAND_2"/>
    <property type="match status" value="1"/>
</dbReference>
<evidence type="ECO:0000256" key="3">
    <source>
        <dbReference type="SAM" id="SignalP"/>
    </source>
</evidence>
<evidence type="ECO:0000313" key="5">
    <source>
        <dbReference type="EMBL" id="AMU89252.1"/>
    </source>
</evidence>
<reference evidence="5 6" key="2">
    <citation type="journal article" date="2016" name="Genome Announc.">
        <title>Complete Genome Sequence of Sphingopyxis macrogoltabida Strain 203N (NBRC 111659), a Polyethylene Glycol Degrader.</title>
        <authorList>
            <person name="Ohtsubo Y."/>
            <person name="Nonoyama S."/>
            <person name="Nagata Y."/>
            <person name="Numata M."/>
            <person name="Tsuchikane K."/>
            <person name="Hosoyama A."/>
            <person name="Yamazoe A."/>
            <person name="Tsuda M."/>
            <person name="Fujita N."/>
            <person name="Kawai F."/>
        </authorList>
    </citation>
    <scope>NUCLEOTIDE SEQUENCE [LARGE SCALE GENOMIC DNA]</scope>
    <source>
        <strain evidence="5 6">203N</strain>
    </source>
</reference>
<dbReference type="SMART" id="SM00054">
    <property type="entry name" value="EFh"/>
    <property type="match status" value="2"/>
</dbReference>
<dbReference type="PANTHER" id="PTHR10827:SF98">
    <property type="entry name" value="45 KDA CALCIUM-BINDING PROTEIN"/>
    <property type="match status" value="1"/>
</dbReference>
<keyword evidence="1" id="KW-0479">Metal-binding</keyword>
<dbReference type="SUPFAM" id="SSF47473">
    <property type="entry name" value="EF-hand"/>
    <property type="match status" value="1"/>
</dbReference>
<protein>
    <recommendedName>
        <fullName evidence="4">EF-hand domain-containing protein</fullName>
    </recommendedName>
</protein>
<dbReference type="InterPro" id="IPR002048">
    <property type="entry name" value="EF_hand_dom"/>
</dbReference>
<evidence type="ECO:0000259" key="4">
    <source>
        <dbReference type="PROSITE" id="PS50222"/>
    </source>
</evidence>
<dbReference type="CDD" id="cd00051">
    <property type="entry name" value="EFh"/>
    <property type="match status" value="1"/>
</dbReference>
<accession>A0AAC9AUZ6</accession>
<dbReference type="Proteomes" id="UP000076088">
    <property type="component" value="Chromosome"/>
</dbReference>
<evidence type="ECO:0000256" key="2">
    <source>
        <dbReference type="ARBA" id="ARBA00022737"/>
    </source>
</evidence>
<name>A0AAC9AUZ6_SPHMC</name>
<feature type="chain" id="PRO_5041972364" description="EF-hand domain-containing protein" evidence="3">
    <location>
        <begin position="24"/>
        <end position="501"/>
    </location>
</feature>
<dbReference type="Gene3D" id="1.10.238.10">
    <property type="entry name" value="EF-hand"/>
    <property type="match status" value="2"/>
</dbReference>
<evidence type="ECO:0000256" key="1">
    <source>
        <dbReference type="ARBA" id="ARBA00022723"/>
    </source>
</evidence>
<dbReference type="AlphaFoldDB" id="A0AAC9AUZ6"/>
<feature type="signal peptide" evidence="3">
    <location>
        <begin position="1"/>
        <end position="23"/>
    </location>
</feature>
<dbReference type="Pfam" id="PF13202">
    <property type="entry name" value="EF-hand_5"/>
    <property type="match status" value="1"/>
</dbReference>
<reference evidence="6" key="1">
    <citation type="submission" date="2015-11" db="EMBL/GenBank/DDBJ databases">
        <title>Complete genome sequence of a polyethylene-glycol degrader Sphingopyxis macrogoltabida 203N (NBRC 111659).</title>
        <authorList>
            <person name="Yoshiyuki O."/>
            <person name="Shouta N."/>
            <person name="Nagata Y."/>
            <person name="Numata M."/>
            <person name="Tsuchikane K."/>
            <person name="Hosoyama A."/>
            <person name="Yamazoe A."/>
            <person name="Tsuda M."/>
            <person name="Fujita N."/>
            <person name="Kawai F."/>
        </authorList>
    </citation>
    <scope>NUCLEOTIDE SEQUENCE [LARGE SCALE GENOMIC DNA]</scope>
    <source>
        <strain evidence="6">203N</strain>
    </source>
</reference>